<dbReference type="Gene3D" id="3.20.20.190">
    <property type="entry name" value="Phosphatidylinositol (PI) phosphodiesterase"/>
    <property type="match status" value="1"/>
</dbReference>
<dbReference type="InterPro" id="IPR051578">
    <property type="entry name" value="GDPD"/>
</dbReference>
<evidence type="ECO:0000259" key="5">
    <source>
        <dbReference type="PROSITE" id="PS51704"/>
    </source>
</evidence>
<dbReference type="Proteomes" id="UP000250235">
    <property type="component" value="Unassembled WGS sequence"/>
</dbReference>
<dbReference type="EMBL" id="KQ999307">
    <property type="protein sequence ID" value="KZV42057.1"/>
    <property type="molecule type" value="Genomic_DNA"/>
</dbReference>
<evidence type="ECO:0000313" key="6">
    <source>
        <dbReference type="EMBL" id="KZV42057.1"/>
    </source>
</evidence>
<dbReference type="SUPFAM" id="SSF51695">
    <property type="entry name" value="PLC-like phosphodiesterases"/>
    <property type="match status" value="1"/>
</dbReference>
<dbReference type="EC" id="3.1.4.46" evidence="1"/>
<protein>
    <recommendedName>
        <fullName evidence="1">glycerophosphodiester phosphodiesterase</fullName>
        <ecNumber evidence="1">3.1.4.46</ecNumber>
    </recommendedName>
</protein>
<dbReference type="PANTHER" id="PTHR22958:SF1">
    <property type="entry name" value="GLYCEROPHOSPHOCHOLINE PHOSPHODIESTERASE GPCPD1"/>
    <property type="match status" value="1"/>
</dbReference>
<dbReference type="AlphaFoldDB" id="A0A2Z7C5R8"/>
<sequence length="134" mass="14654">MALKAVHVSDVPNLDQLQQTASISMRPARFSTGVEYGRAASFKASKFLVIGHRGNGMNMLQSTDLRFSAVKENTILSFNTAGNFPVDFIEFDVQVTKDGCPVIFHDNFLFSEDNVGSPCVYSSLLPITVFSSPV</sequence>
<organism evidence="6 7">
    <name type="scientific">Dorcoceras hygrometricum</name>
    <dbReference type="NCBI Taxonomy" id="472368"/>
    <lineage>
        <taxon>Eukaryota</taxon>
        <taxon>Viridiplantae</taxon>
        <taxon>Streptophyta</taxon>
        <taxon>Embryophyta</taxon>
        <taxon>Tracheophyta</taxon>
        <taxon>Spermatophyta</taxon>
        <taxon>Magnoliopsida</taxon>
        <taxon>eudicotyledons</taxon>
        <taxon>Gunneridae</taxon>
        <taxon>Pentapetalae</taxon>
        <taxon>asterids</taxon>
        <taxon>lamiids</taxon>
        <taxon>Lamiales</taxon>
        <taxon>Gesneriaceae</taxon>
        <taxon>Didymocarpoideae</taxon>
        <taxon>Trichosporeae</taxon>
        <taxon>Loxocarpinae</taxon>
        <taxon>Dorcoceras</taxon>
    </lineage>
</organism>
<accession>A0A2Z7C5R8</accession>
<keyword evidence="2" id="KW-0319">Glycerol metabolism</keyword>
<evidence type="ECO:0000313" key="7">
    <source>
        <dbReference type="Proteomes" id="UP000250235"/>
    </source>
</evidence>
<dbReference type="OrthoDB" id="197419at2759"/>
<gene>
    <name evidence="6" type="ORF">F511_18403</name>
</gene>
<keyword evidence="3" id="KW-0378">Hydrolase</keyword>
<proteinExistence type="predicted"/>
<dbReference type="GO" id="GO:0008889">
    <property type="term" value="F:glycerophosphodiester phosphodiesterase activity"/>
    <property type="evidence" value="ECO:0007669"/>
    <property type="project" value="UniProtKB-EC"/>
</dbReference>
<dbReference type="InterPro" id="IPR030395">
    <property type="entry name" value="GP_PDE_dom"/>
</dbReference>
<evidence type="ECO:0000256" key="4">
    <source>
        <dbReference type="ARBA" id="ARBA00047512"/>
    </source>
</evidence>
<dbReference type="InterPro" id="IPR017946">
    <property type="entry name" value="PLC-like_Pdiesterase_TIM-brl"/>
</dbReference>
<evidence type="ECO:0000256" key="1">
    <source>
        <dbReference type="ARBA" id="ARBA00012247"/>
    </source>
</evidence>
<dbReference type="GO" id="GO:0046475">
    <property type="term" value="P:glycerophospholipid catabolic process"/>
    <property type="evidence" value="ECO:0007669"/>
    <property type="project" value="TreeGrafter"/>
</dbReference>
<feature type="domain" description="GP-PDE" evidence="5">
    <location>
        <begin position="47"/>
        <end position="134"/>
    </location>
</feature>
<keyword evidence="7" id="KW-1185">Reference proteome</keyword>
<dbReference type="PANTHER" id="PTHR22958">
    <property type="entry name" value="GLYCEROPHOSPHORYL DIESTER PHOSPHODIESTERASE"/>
    <property type="match status" value="1"/>
</dbReference>
<dbReference type="PROSITE" id="PS51704">
    <property type="entry name" value="GP_PDE"/>
    <property type="match status" value="1"/>
</dbReference>
<reference evidence="6 7" key="1">
    <citation type="journal article" date="2015" name="Proc. Natl. Acad. Sci. U.S.A.">
        <title>The resurrection genome of Boea hygrometrica: A blueprint for survival of dehydration.</title>
        <authorList>
            <person name="Xiao L."/>
            <person name="Yang G."/>
            <person name="Zhang L."/>
            <person name="Yang X."/>
            <person name="Zhao S."/>
            <person name="Ji Z."/>
            <person name="Zhou Q."/>
            <person name="Hu M."/>
            <person name="Wang Y."/>
            <person name="Chen M."/>
            <person name="Xu Y."/>
            <person name="Jin H."/>
            <person name="Xiao X."/>
            <person name="Hu G."/>
            <person name="Bao F."/>
            <person name="Hu Y."/>
            <person name="Wan P."/>
            <person name="Li L."/>
            <person name="Deng X."/>
            <person name="Kuang T."/>
            <person name="Xiang C."/>
            <person name="Zhu J.K."/>
            <person name="Oliver M.J."/>
            <person name="He Y."/>
        </authorList>
    </citation>
    <scope>NUCLEOTIDE SEQUENCE [LARGE SCALE GENOMIC DNA]</scope>
    <source>
        <strain evidence="7">cv. XS01</strain>
    </source>
</reference>
<name>A0A2Z7C5R8_9LAMI</name>
<dbReference type="Pfam" id="PF03009">
    <property type="entry name" value="GDPD"/>
    <property type="match status" value="1"/>
</dbReference>
<comment type="catalytic activity">
    <reaction evidence="4">
        <text>a sn-glycero-3-phosphodiester + H2O = an alcohol + sn-glycerol 3-phosphate + H(+)</text>
        <dbReference type="Rhea" id="RHEA:12969"/>
        <dbReference type="ChEBI" id="CHEBI:15377"/>
        <dbReference type="ChEBI" id="CHEBI:15378"/>
        <dbReference type="ChEBI" id="CHEBI:30879"/>
        <dbReference type="ChEBI" id="CHEBI:57597"/>
        <dbReference type="ChEBI" id="CHEBI:83408"/>
        <dbReference type="EC" id="3.1.4.46"/>
    </reaction>
</comment>
<evidence type="ECO:0000256" key="3">
    <source>
        <dbReference type="ARBA" id="ARBA00022801"/>
    </source>
</evidence>
<evidence type="ECO:0000256" key="2">
    <source>
        <dbReference type="ARBA" id="ARBA00022798"/>
    </source>
</evidence>
<dbReference type="GO" id="GO:0006071">
    <property type="term" value="P:glycerol metabolic process"/>
    <property type="evidence" value="ECO:0007669"/>
    <property type="project" value="UniProtKB-KW"/>
</dbReference>